<dbReference type="GO" id="GO:0005737">
    <property type="term" value="C:cytoplasm"/>
    <property type="evidence" value="ECO:0007669"/>
    <property type="project" value="UniProtKB-SubCell"/>
</dbReference>
<dbReference type="PANTHER" id="PTHR10655">
    <property type="entry name" value="LYSOPHOSPHOLIPASE-RELATED"/>
    <property type="match status" value="1"/>
</dbReference>
<accession>A0AAN7U2N2</accession>
<comment type="function">
    <text evidence="11">Hydrolyzes fatty acids from S-acylated cysteine residues in proteins with a strong preference for palmitoylated G-alpha proteins over other acyl substrates. Mediates the deacylation of G-alpha proteins such as GPA1 in vivo, but has weak or no activity toward palmitoylated Ras proteins. Has weak lysophospholipase activity in vitro; however such activity may not exist in vivo.</text>
</comment>
<evidence type="ECO:0000256" key="11">
    <source>
        <dbReference type="ARBA" id="ARBA00029392"/>
    </source>
</evidence>
<evidence type="ECO:0000256" key="12">
    <source>
        <dbReference type="ARBA" id="ARBA00031195"/>
    </source>
</evidence>
<keyword evidence="9" id="KW-0443">Lipid metabolism</keyword>
<sequence length="226" mass="25012">MIKTILKNSYIQKEITTHSATVIFSHGLGDSGAGWIDVMEEIQSRNNGHIRFICPNAPVQPVTLNGGFKMPSWYDIKSLTSRGDEDPAQVDESKNIIEAIIKHEIEEGKIPAERIIIGGFSQGAALSLYTFYSQTEIKLGGCIALSGYLPLATKFVAKPLNKEQPLLMIHGDCDQVVRHQWGKLSFDHLKSQGIKGEFITLGGLGHHSSPEEVNIMTKFINERLPK</sequence>
<evidence type="ECO:0000256" key="8">
    <source>
        <dbReference type="ARBA" id="ARBA00022832"/>
    </source>
</evidence>
<keyword evidence="7" id="KW-0378">Hydrolase</keyword>
<dbReference type="Proteomes" id="UP001344447">
    <property type="component" value="Unassembled WGS sequence"/>
</dbReference>
<dbReference type="FunFam" id="3.40.50.1820:FF:000276">
    <property type="entry name" value="Acyl-protein thioesterase 1"/>
    <property type="match status" value="1"/>
</dbReference>
<name>A0AAN7U2N2_9MYCE</name>
<evidence type="ECO:0000256" key="9">
    <source>
        <dbReference type="ARBA" id="ARBA00023098"/>
    </source>
</evidence>
<evidence type="ECO:0000256" key="6">
    <source>
        <dbReference type="ARBA" id="ARBA00022490"/>
    </source>
</evidence>
<keyword evidence="16" id="KW-1185">Reference proteome</keyword>
<reference evidence="15 16" key="1">
    <citation type="submission" date="2023-11" db="EMBL/GenBank/DDBJ databases">
        <title>Dfirmibasis_genome.</title>
        <authorList>
            <person name="Edelbroek B."/>
            <person name="Kjellin J."/>
            <person name="Jerlstrom-Hultqvist J."/>
            <person name="Soderbom F."/>
        </authorList>
    </citation>
    <scope>NUCLEOTIDE SEQUENCE [LARGE SCALE GENOMIC DNA]</scope>
    <source>
        <strain evidence="15 16">TNS-C-14</strain>
    </source>
</reference>
<dbReference type="InterPro" id="IPR003140">
    <property type="entry name" value="PLipase/COase/thioEstase"/>
</dbReference>
<organism evidence="15 16">
    <name type="scientific">Dictyostelium firmibasis</name>
    <dbReference type="NCBI Taxonomy" id="79012"/>
    <lineage>
        <taxon>Eukaryota</taxon>
        <taxon>Amoebozoa</taxon>
        <taxon>Evosea</taxon>
        <taxon>Eumycetozoa</taxon>
        <taxon>Dictyostelia</taxon>
        <taxon>Dictyosteliales</taxon>
        <taxon>Dictyosteliaceae</taxon>
        <taxon>Dictyostelium</taxon>
    </lineage>
</organism>
<dbReference type="EC" id="3.1.2.22" evidence="4"/>
<evidence type="ECO:0000256" key="3">
    <source>
        <dbReference type="ARBA" id="ARBA00006499"/>
    </source>
</evidence>
<keyword evidence="10" id="KW-0539">Nucleus</keyword>
<dbReference type="SUPFAM" id="SSF53474">
    <property type="entry name" value="alpha/beta-Hydrolases"/>
    <property type="match status" value="1"/>
</dbReference>
<protein>
    <recommendedName>
        <fullName evidence="4">palmitoyl-protein hydrolase</fullName>
        <ecNumber evidence="4">3.1.2.22</ecNumber>
    </recommendedName>
    <alternativeName>
        <fullName evidence="12">Palmitoyl-protein hydrolase</fullName>
    </alternativeName>
</protein>
<dbReference type="GO" id="GO:0052689">
    <property type="term" value="F:carboxylic ester hydrolase activity"/>
    <property type="evidence" value="ECO:0007669"/>
    <property type="project" value="UniProtKB-KW"/>
</dbReference>
<evidence type="ECO:0000313" key="15">
    <source>
        <dbReference type="EMBL" id="KAK5584664.1"/>
    </source>
</evidence>
<dbReference type="InterPro" id="IPR050565">
    <property type="entry name" value="LYPA1-2/EST-like"/>
</dbReference>
<comment type="caution">
    <text evidence="15">The sequence shown here is derived from an EMBL/GenBank/DDBJ whole genome shotgun (WGS) entry which is preliminary data.</text>
</comment>
<comment type="subcellular location">
    <subcellularLocation>
        <location evidence="2">Cytoplasm</location>
    </subcellularLocation>
    <subcellularLocation>
        <location evidence="1">Nucleus</location>
    </subcellularLocation>
</comment>
<dbReference type="Gene3D" id="3.40.50.1820">
    <property type="entry name" value="alpha/beta hydrolase"/>
    <property type="match status" value="1"/>
</dbReference>
<dbReference type="GO" id="GO:0006631">
    <property type="term" value="P:fatty acid metabolic process"/>
    <property type="evidence" value="ECO:0007669"/>
    <property type="project" value="UniProtKB-KW"/>
</dbReference>
<feature type="domain" description="Phospholipase/carboxylesterase/thioesterase" evidence="14">
    <location>
        <begin position="8"/>
        <end position="221"/>
    </location>
</feature>
<dbReference type="EMBL" id="JAVFKY010000001">
    <property type="protein sequence ID" value="KAK5584664.1"/>
    <property type="molecule type" value="Genomic_DNA"/>
</dbReference>
<evidence type="ECO:0000313" key="16">
    <source>
        <dbReference type="Proteomes" id="UP001344447"/>
    </source>
</evidence>
<evidence type="ECO:0000259" key="14">
    <source>
        <dbReference type="Pfam" id="PF02230"/>
    </source>
</evidence>
<evidence type="ECO:0000256" key="5">
    <source>
        <dbReference type="ARBA" id="ARBA00022487"/>
    </source>
</evidence>
<comment type="similarity">
    <text evidence="3">Belongs to the AB hydrolase superfamily. AB hydrolase 2 family.</text>
</comment>
<evidence type="ECO:0000256" key="1">
    <source>
        <dbReference type="ARBA" id="ARBA00004123"/>
    </source>
</evidence>
<keyword evidence="8" id="KW-0276">Fatty acid metabolism</keyword>
<dbReference type="PANTHER" id="PTHR10655:SF17">
    <property type="entry name" value="LYSOPHOSPHOLIPASE-LIKE PROTEIN 1"/>
    <property type="match status" value="1"/>
</dbReference>
<evidence type="ECO:0000256" key="2">
    <source>
        <dbReference type="ARBA" id="ARBA00004496"/>
    </source>
</evidence>
<comment type="catalytic activity">
    <reaction evidence="13">
        <text>S-hexadecanoyl-L-cysteinyl-[protein] + H2O = L-cysteinyl-[protein] + hexadecanoate + H(+)</text>
        <dbReference type="Rhea" id="RHEA:19233"/>
        <dbReference type="Rhea" id="RHEA-COMP:10131"/>
        <dbReference type="Rhea" id="RHEA-COMP:11032"/>
        <dbReference type="ChEBI" id="CHEBI:7896"/>
        <dbReference type="ChEBI" id="CHEBI:15377"/>
        <dbReference type="ChEBI" id="CHEBI:15378"/>
        <dbReference type="ChEBI" id="CHEBI:29950"/>
        <dbReference type="ChEBI" id="CHEBI:74151"/>
        <dbReference type="EC" id="3.1.2.22"/>
    </reaction>
</comment>
<keyword evidence="6" id="KW-0963">Cytoplasm</keyword>
<evidence type="ECO:0000256" key="7">
    <source>
        <dbReference type="ARBA" id="ARBA00022801"/>
    </source>
</evidence>
<proteinExistence type="inferred from homology"/>
<dbReference type="GO" id="GO:0008474">
    <property type="term" value="F:palmitoyl-(protein) hydrolase activity"/>
    <property type="evidence" value="ECO:0007669"/>
    <property type="project" value="UniProtKB-EC"/>
</dbReference>
<evidence type="ECO:0000256" key="10">
    <source>
        <dbReference type="ARBA" id="ARBA00023242"/>
    </source>
</evidence>
<gene>
    <name evidence="15" type="ORF">RB653_006280</name>
</gene>
<dbReference type="Pfam" id="PF02230">
    <property type="entry name" value="Abhydrolase_2"/>
    <property type="match status" value="1"/>
</dbReference>
<evidence type="ECO:0000256" key="4">
    <source>
        <dbReference type="ARBA" id="ARBA00012423"/>
    </source>
</evidence>
<dbReference type="GO" id="GO:0005634">
    <property type="term" value="C:nucleus"/>
    <property type="evidence" value="ECO:0007669"/>
    <property type="project" value="UniProtKB-SubCell"/>
</dbReference>
<evidence type="ECO:0000256" key="13">
    <source>
        <dbReference type="ARBA" id="ARBA00047337"/>
    </source>
</evidence>
<dbReference type="InterPro" id="IPR029058">
    <property type="entry name" value="AB_hydrolase_fold"/>
</dbReference>
<dbReference type="AlphaFoldDB" id="A0AAN7U2N2"/>
<keyword evidence="5" id="KW-0719">Serine esterase</keyword>